<protein>
    <recommendedName>
        <fullName evidence="6">Single Cache domain-containing protein</fullName>
    </recommendedName>
</protein>
<reference evidence="7" key="1">
    <citation type="submission" date="2023-07" db="EMBL/GenBank/DDBJ databases">
        <authorList>
            <person name="Pelsma A.J. K."/>
        </authorList>
    </citation>
    <scope>NUCLEOTIDE SEQUENCE</scope>
</reference>
<evidence type="ECO:0000259" key="6">
    <source>
        <dbReference type="Pfam" id="PF17200"/>
    </source>
</evidence>
<evidence type="ECO:0000256" key="5">
    <source>
        <dbReference type="ARBA" id="ARBA00023136"/>
    </source>
</evidence>
<comment type="subcellular location">
    <subcellularLocation>
        <location evidence="1">Cell membrane</location>
        <topology evidence="1">Multi-pass membrane protein</topology>
    </subcellularLocation>
</comment>
<proteinExistence type="predicted"/>
<evidence type="ECO:0000256" key="1">
    <source>
        <dbReference type="ARBA" id="ARBA00004651"/>
    </source>
</evidence>
<dbReference type="Gene3D" id="3.30.450.20">
    <property type="entry name" value="PAS domain"/>
    <property type="match status" value="1"/>
</dbReference>
<accession>A0AA48LY25</accession>
<dbReference type="InterPro" id="IPR033480">
    <property type="entry name" value="sCache_2"/>
</dbReference>
<dbReference type="EMBL" id="OY288114">
    <property type="protein sequence ID" value="CAJ0849887.1"/>
    <property type="molecule type" value="Genomic_DNA"/>
</dbReference>
<evidence type="ECO:0000256" key="2">
    <source>
        <dbReference type="ARBA" id="ARBA00022475"/>
    </source>
</evidence>
<sequence>MLKKAVVAVKADETKALAMFNRGDGAFRDRDLYVFCASASDGSLTAHPTMKGEHLQDIKGKKGFPLGQEIMHEATEGTIRKVTYWWPRPGTDTPKEKTSFFTKVGNQICGVGYYKR</sequence>
<dbReference type="AlphaFoldDB" id="A0AA48LY25"/>
<keyword evidence="5" id="KW-0472">Membrane</keyword>
<feature type="domain" description="Single Cache" evidence="6">
    <location>
        <begin position="25"/>
        <end position="103"/>
    </location>
</feature>
<keyword evidence="2" id="KW-1003">Cell membrane</keyword>
<name>A0AA48LY25_9ZZZZ</name>
<evidence type="ECO:0000313" key="7">
    <source>
        <dbReference type="EMBL" id="CAJ0849887.1"/>
    </source>
</evidence>
<gene>
    <name evidence="7" type="ORF">AMST5_00190</name>
</gene>
<keyword evidence="3" id="KW-0812">Transmembrane</keyword>
<dbReference type="GO" id="GO:0005886">
    <property type="term" value="C:plasma membrane"/>
    <property type="evidence" value="ECO:0007669"/>
    <property type="project" value="UniProtKB-SubCell"/>
</dbReference>
<evidence type="ECO:0000256" key="4">
    <source>
        <dbReference type="ARBA" id="ARBA00022989"/>
    </source>
</evidence>
<organism evidence="7">
    <name type="scientific">freshwater sediment metagenome</name>
    <dbReference type="NCBI Taxonomy" id="556182"/>
    <lineage>
        <taxon>unclassified sequences</taxon>
        <taxon>metagenomes</taxon>
        <taxon>ecological metagenomes</taxon>
    </lineage>
</organism>
<keyword evidence="4" id="KW-1133">Transmembrane helix</keyword>
<evidence type="ECO:0000256" key="3">
    <source>
        <dbReference type="ARBA" id="ARBA00022692"/>
    </source>
</evidence>
<dbReference type="Pfam" id="PF17200">
    <property type="entry name" value="sCache_2"/>
    <property type="match status" value="1"/>
</dbReference>